<comment type="caution">
    <text evidence="2">The sequence shown here is derived from an EMBL/GenBank/DDBJ whole genome shotgun (WGS) entry which is preliminary data.</text>
</comment>
<organism evidence="2 3">
    <name type="scientific">Undibacterium baiyunense</name>
    <dbReference type="NCBI Taxonomy" id="2828731"/>
    <lineage>
        <taxon>Bacteria</taxon>
        <taxon>Pseudomonadati</taxon>
        <taxon>Pseudomonadota</taxon>
        <taxon>Betaproteobacteria</taxon>
        <taxon>Burkholderiales</taxon>
        <taxon>Oxalobacteraceae</taxon>
        <taxon>Undibacterium</taxon>
    </lineage>
</organism>
<dbReference type="Gene3D" id="3.40.190.10">
    <property type="entry name" value="Periplasmic binding protein-like II"/>
    <property type="match status" value="2"/>
</dbReference>
<feature type="signal peptide" evidence="1">
    <location>
        <begin position="1"/>
        <end position="22"/>
    </location>
</feature>
<name>A0A941DFI0_9BURK</name>
<accession>A0A941DFI0</accession>
<evidence type="ECO:0000256" key="1">
    <source>
        <dbReference type="SAM" id="SignalP"/>
    </source>
</evidence>
<dbReference type="AlphaFoldDB" id="A0A941DFI0"/>
<dbReference type="SUPFAM" id="SSF53850">
    <property type="entry name" value="Periplasmic binding protein-like II"/>
    <property type="match status" value="1"/>
</dbReference>
<keyword evidence="1" id="KW-0732">Signal</keyword>
<dbReference type="EMBL" id="JAGSPM010000006">
    <property type="protein sequence ID" value="MBR7747190.1"/>
    <property type="molecule type" value="Genomic_DNA"/>
</dbReference>
<dbReference type="Proteomes" id="UP000680158">
    <property type="component" value="Unassembled WGS sequence"/>
</dbReference>
<protein>
    <submittedName>
        <fullName evidence="2">Transporter substrate-binding domain-containing protein</fullName>
    </submittedName>
</protein>
<feature type="chain" id="PRO_5037718910" evidence="1">
    <location>
        <begin position="23"/>
        <end position="271"/>
    </location>
</feature>
<keyword evidence="3" id="KW-1185">Reference proteome</keyword>
<proteinExistence type="predicted"/>
<sequence>MKIHYQFLPLSLVLMLSNFVYASSGAQTHLKFCFEDELQFPWTKPDGSGLTIELLKRVEERLGERFEFIAKPWKRCQEEVSNGVLDGYFGAAFSEERQQFSVYPRSPEGKIDVDSALHVDQTRIFLRRDTAVTWDGKNLRHVNTPILVQRGYLIGNILSKQGYKIREVRTVHEGLRLLAAGESEVAILPGVEAQSLVQQDLQFNKLLQIHPLTYTSLPLYLAISRHRYQKDAKRFDAIWNAIKSIRNSSSYQQEVDAIYVRLKTDKSPNVK</sequence>
<evidence type="ECO:0000313" key="3">
    <source>
        <dbReference type="Proteomes" id="UP000680158"/>
    </source>
</evidence>
<evidence type="ECO:0000313" key="2">
    <source>
        <dbReference type="EMBL" id="MBR7747190.1"/>
    </source>
</evidence>
<reference evidence="2 3" key="1">
    <citation type="submission" date="2021-04" db="EMBL/GenBank/DDBJ databases">
        <title>novel species isolated from subtropical streams in China.</title>
        <authorList>
            <person name="Lu H."/>
        </authorList>
    </citation>
    <scope>NUCLEOTIDE SEQUENCE [LARGE SCALE GENOMIC DNA]</scope>
    <source>
        <strain evidence="2 3">BYS107W</strain>
    </source>
</reference>
<gene>
    <name evidence="2" type="ORF">KDM92_11400</name>
</gene>